<feature type="signal peptide" evidence="1">
    <location>
        <begin position="1"/>
        <end position="17"/>
    </location>
</feature>
<dbReference type="Proteomes" id="UP001149165">
    <property type="component" value="Unassembled WGS sequence"/>
</dbReference>
<feature type="chain" id="PRO_5040814520" evidence="1">
    <location>
        <begin position="18"/>
        <end position="111"/>
    </location>
</feature>
<reference evidence="2" key="1">
    <citation type="submission" date="2022-11" db="EMBL/GenBank/DDBJ databases">
        <authorList>
            <person name="Petersen C."/>
        </authorList>
    </citation>
    <scope>NUCLEOTIDE SEQUENCE</scope>
    <source>
        <strain evidence="2">IBT 30069</strain>
    </source>
</reference>
<dbReference type="OrthoDB" id="5219036at2759"/>
<gene>
    <name evidence="2" type="ORF">N7456_005347</name>
</gene>
<keyword evidence="1" id="KW-0732">Signal</keyword>
<protein>
    <submittedName>
        <fullName evidence="2">Uncharacterized protein</fullName>
    </submittedName>
</protein>
<organism evidence="2 3">
    <name type="scientific">Penicillium angulare</name>
    <dbReference type="NCBI Taxonomy" id="116970"/>
    <lineage>
        <taxon>Eukaryota</taxon>
        <taxon>Fungi</taxon>
        <taxon>Dikarya</taxon>
        <taxon>Ascomycota</taxon>
        <taxon>Pezizomycotina</taxon>
        <taxon>Eurotiomycetes</taxon>
        <taxon>Eurotiomycetidae</taxon>
        <taxon>Eurotiales</taxon>
        <taxon>Aspergillaceae</taxon>
        <taxon>Penicillium</taxon>
    </lineage>
</organism>
<accession>A0A9W9FYB4</accession>
<evidence type="ECO:0000256" key="1">
    <source>
        <dbReference type="SAM" id="SignalP"/>
    </source>
</evidence>
<name>A0A9W9FYB4_9EURO</name>
<comment type="caution">
    <text evidence="2">The sequence shown here is derived from an EMBL/GenBank/DDBJ whole genome shotgun (WGS) entry which is preliminary data.</text>
</comment>
<dbReference type="AlphaFoldDB" id="A0A9W9FYB4"/>
<keyword evidence="3" id="KW-1185">Reference proteome</keyword>
<sequence length="111" mass="11986">MKYLATLALTLASVASADWALYCGDSCEDGTLVASGSEAVDTCTSLSGTYAYCSILADSEYYVDWWKAIFFENSECLVNSDKTGYHESAGLFNGSCTTSGTWENYYVVVNA</sequence>
<evidence type="ECO:0000313" key="3">
    <source>
        <dbReference type="Proteomes" id="UP001149165"/>
    </source>
</evidence>
<dbReference type="EMBL" id="JAPQKH010000003">
    <property type="protein sequence ID" value="KAJ5108672.1"/>
    <property type="molecule type" value="Genomic_DNA"/>
</dbReference>
<proteinExistence type="predicted"/>
<reference evidence="2" key="2">
    <citation type="journal article" date="2023" name="IMA Fungus">
        <title>Comparative genomic study of the Penicillium genus elucidates a diverse pangenome and 15 lateral gene transfer events.</title>
        <authorList>
            <person name="Petersen C."/>
            <person name="Sorensen T."/>
            <person name="Nielsen M.R."/>
            <person name="Sondergaard T.E."/>
            <person name="Sorensen J.L."/>
            <person name="Fitzpatrick D.A."/>
            <person name="Frisvad J.C."/>
            <person name="Nielsen K.L."/>
        </authorList>
    </citation>
    <scope>NUCLEOTIDE SEQUENCE</scope>
    <source>
        <strain evidence="2">IBT 30069</strain>
    </source>
</reference>
<evidence type="ECO:0000313" key="2">
    <source>
        <dbReference type="EMBL" id="KAJ5108672.1"/>
    </source>
</evidence>